<evidence type="ECO:0000256" key="9">
    <source>
        <dbReference type="SAM" id="Coils"/>
    </source>
</evidence>
<dbReference type="Pfam" id="PF02518">
    <property type="entry name" value="HATPase_c"/>
    <property type="match status" value="1"/>
</dbReference>
<keyword evidence="3" id="KW-0597">Phosphoprotein</keyword>
<keyword evidence="11" id="KW-1133">Transmembrane helix</keyword>
<feature type="transmembrane region" description="Helical" evidence="11">
    <location>
        <begin position="123"/>
        <end position="143"/>
    </location>
</feature>
<dbReference type="InterPro" id="IPR003594">
    <property type="entry name" value="HATPase_dom"/>
</dbReference>
<dbReference type="InterPro" id="IPR036890">
    <property type="entry name" value="HATPase_C_sf"/>
</dbReference>
<comment type="catalytic activity">
    <reaction evidence="1">
        <text>ATP + protein L-histidine = ADP + protein N-phospho-L-histidine.</text>
        <dbReference type="EC" id="2.7.13.3"/>
    </reaction>
</comment>
<evidence type="ECO:0000256" key="2">
    <source>
        <dbReference type="ARBA" id="ARBA00012438"/>
    </source>
</evidence>
<gene>
    <name evidence="14" type="ORF">GCM10010171_62850</name>
</gene>
<dbReference type="EMBL" id="BMRB01000011">
    <property type="protein sequence ID" value="GGS59336.1"/>
    <property type="molecule type" value="Genomic_DNA"/>
</dbReference>
<dbReference type="GO" id="GO:0000155">
    <property type="term" value="F:phosphorelay sensor kinase activity"/>
    <property type="evidence" value="ECO:0007669"/>
    <property type="project" value="InterPro"/>
</dbReference>
<keyword evidence="11" id="KW-0472">Membrane</keyword>
<evidence type="ECO:0000313" key="14">
    <source>
        <dbReference type="EMBL" id="GGS59336.1"/>
    </source>
</evidence>
<evidence type="ECO:0000256" key="1">
    <source>
        <dbReference type="ARBA" id="ARBA00000085"/>
    </source>
</evidence>
<evidence type="ECO:0000259" key="12">
    <source>
        <dbReference type="Pfam" id="PF02518"/>
    </source>
</evidence>
<feature type="domain" description="Histidine kinase/HSP90-like ATPase" evidence="12">
    <location>
        <begin position="275"/>
        <end position="363"/>
    </location>
</feature>
<dbReference type="InterPro" id="IPR011712">
    <property type="entry name" value="Sig_transdc_His_kin_sub3_dim/P"/>
</dbReference>
<feature type="region of interest" description="Disordered" evidence="10">
    <location>
        <begin position="349"/>
        <end position="386"/>
    </location>
</feature>
<dbReference type="Gene3D" id="1.20.5.1930">
    <property type="match status" value="1"/>
</dbReference>
<dbReference type="GO" id="GO:0016020">
    <property type="term" value="C:membrane"/>
    <property type="evidence" value="ECO:0007669"/>
    <property type="project" value="InterPro"/>
</dbReference>
<dbReference type="InterPro" id="IPR050482">
    <property type="entry name" value="Sensor_HK_TwoCompSys"/>
</dbReference>
<protein>
    <recommendedName>
        <fullName evidence="2">histidine kinase</fullName>
        <ecNumber evidence="2">2.7.13.3</ecNumber>
    </recommendedName>
</protein>
<dbReference type="SUPFAM" id="SSF55874">
    <property type="entry name" value="ATPase domain of HSP90 chaperone/DNA topoisomerase II/histidine kinase"/>
    <property type="match status" value="1"/>
</dbReference>
<keyword evidence="5" id="KW-0547">Nucleotide-binding</keyword>
<dbReference type="GO" id="GO:0005524">
    <property type="term" value="F:ATP binding"/>
    <property type="evidence" value="ECO:0007669"/>
    <property type="project" value="UniProtKB-KW"/>
</dbReference>
<feature type="transmembrane region" description="Helical" evidence="11">
    <location>
        <begin position="58"/>
        <end position="81"/>
    </location>
</feature>
<reference evidence="14" key="2">
    <citation type="submission" date="2020-09" db="EMBL/GenBank/DDBJ databases">
        <authorList>
            <person name="Sun Q."/>
            <person name="Ohkuma M."/>
        </authorList>
    </citation>
    <scope>NUCLEOTIDE SEQUENCE</scope>
    <source>
        <strain evidence="14">JCM 3276</strain>
    </source>
</reference>
<feature type="coiled-coil region" evidence="9">
    <location>
        <begin position="142"/>
        <end position="174"/>
    </location>
</feature>
<keyword evidence="6 14" id="KW-0418">Kinase</keyword>
<dbReference type="CDD" id="cd16917">
    <property type="entry name" value="HATPase_UhpB-NarQ-NarX-like"/>
    <property type="match status" value="1"/>
</dbReference>
<organism evidence="14 15">
    <name type="scientific">Actinokineospora fastidiosa</name>
    <dbReference type="NCBI Taxonomy" id="1816"/>
    <lineage>
        <taxon>Bacteria</taxon>
        <taxon>Bacillati</taxon>
        <taxon>Actinomycetota</taxon>
        <taxon>Actinomycetes</taxon>
        <taxon>Pseudonocardiales</taxon>
        <taxon>Pseudonocardiaceae</taxon>
        <taxon>Actinokineospora</taxon>
    </lineage>
</organism>
<dbReference type="EC" id="2.7.13.3" evidence="2"/>
<name>A0A918GTE5_9PSEU</name>
<evidence type="ECO:0000313" key="15">
    <source>
        <dbReference type="Proteomes" id="UP000660680"/>
    </source>
</evidence>
<evidence type="ECO:0000256" key="4">
    <source>
        <dbReference type="ARBA" id="ARBA00022679"/>
    </source>
</evidence>
<feature type="transmembrane region" description="Helical" evidence="11">
    <location>
        <begin position="93"/>
        <end position="111"/>
    </location>
</feature>
<evidence type="ECO:0000256" key="11">
    <source>
        <dbReference type="SAM" id="Phobius"/>
    </source>
</evidence>
<dbReference type="AlphaFoldDB" id="A0A918GTE5"/>
<dbReference type="PANTHER" id="PTHR24421">
    <property type="entry name" value="NITRATE/NITRITE SENSOR PROTEIN NARX-RELATED"/>
    <property type="match status" value="1"/>
</dbReference>
<dbReference type="GO" id="GO:0046983">
    <property type="term" value="F:protein dimerization activity"/>
    <property type="evidence" value="ECO:0007669"/>
    <property type="project" value="InterPro"/>
</dbReference>
<feature type="transmembrane region" description="Helical" evidence="11">
    <location>
        <begin position="21"/>
        <end position="38"/>
    </location>
</feature>
<evidence type="ECO:0000256" key="3">
    <source>
        <dbReference type="ARBA" id="ARBA00022553"/>
    </source>
</evidence>
<dbReference type="PANTHER" id="PTHR24421:SF10">
    <property type="entry name" value="NITRATE_NITRITE SENSOR PROTEIN NARQ"/>
    <property type="match status" value="1"/>
</dbReference>
<sequence>MTRWARLCRPGPVGRRVGLEVLAVGLPLLAVLMSYPPSPWALPVAIAACLALPLRLRWPWLAFALCLPALYGGLGWPPALVALFRVGMCAPTVRLVVAAVAAVFLTVQVANQFGMDEVLANQIMSALFSVVVPAGPAALGVLVRLRAELSATLAERDQARRAELHARLDSARADERARITREIHDAVGHNTTLIAVQAAALSATTTDPTARETADHLRRLAKQSLAEMRAALGLTGTDTPQGLPELPALIAQAQAAGVDVEFTPVAATPSPLISRALYRVVQEALTNAVKHAPGAPITVTLTRDAAHIVATVVNGAPTRPPADLTPGGTGLEGLTERVRTAGGTLTTTNLPDGGFSLRAALPAHDPSKVAPTPPTSGGSHPLPTRQ</sequence>
<evidence type="ECO:0000256" key="7">
    <source>
        <dbReference type="ARBA" id="ARBA00022840"/>
    </source>
</evidence>
<evidence type="ECO:0000259" key="13">
    <source>
        <dbReference type="Pfam" id="PF07730"/>
    </source>
</evidence>
<keyword evidence="15" id="KW-1185">Reference proteome</keyword>
<comment type="caution">
    <text evidence="14">The sequence shown here is derived from an EMBL/GenBank/DDBJ whole genome shotgun (WGS) entry which is preliminary data.</text>
</comment>
<dbReference type="Pfam" id="PF07730">
    <property type="entry name" value="HisKA_3"/>
    <property type="match status" value="1"/>
</dbReference>
<dbReference type="RefSeq" id="WP_189214251.1">
    <property type="nucleotide sequence ID" value="NZ_BMRB01000011.1"/>
</dbReference>
<accession>A0A918GTE5</accession>
<evidence type="ECO:0000256" key="6">
    <source>
        <dbReference type="ARBA" id="ARBA00022777"/>
    </source>
</evidence>
<keyword evidence="8" id="KW-0902">Two-component regulatory system</keyword>
<evidence type="ECO:0000256" key="5">
    <source>
        <dbReference type="ARBA" id="ARBA00022741"/>
    </source>
</evidence>
<keyword evidence="7" id="KW-0067">ATP-binding</keyword>
<dbReference type="Proteomes" id="UP000660680">
    <property type="component" value="Unassembled WGS sequence"/>
</dbReference>
<keyword evidence="11" id="KW-0812">Transmembrane</keyword>
<proteinExistence type="predicted"/>
<evidence type="ECO:0000256" key="8">
    <source>
        <dbReference type="ARBA" id="ARBA00023012"/>
    </source>
</evidence>
<keyword evidence="4" id="KW-0808">Transferase</keyword>
<dbReference type="Gene3D" id="3.30.565.10">
    <property type="entry name" value="Histidine kinase-like ATPase, C-terminal domain"/>
    <property type="match status" value="1"/>
</dbReference>
<feature type="domain" description="Signal transduction histidine kinase subgroup 3 dimerisation and phosphoacceptor" evidence="13">
    <location>
        <begin position="175"/>
        <end position="233"/>
    </location>
</feature>
<evidence type="ECO:0000256" key="10">
    <source>
        <dbReference type="SAM" id="MobiDB-lite"/>
    </source>
</evidence>
<reference evidence="14" key="1">
    <citation type="journal article" date="2014" name="Int. J. Syst. Evol. Microbiol.">
        <title>Complete genome sequence of Corynebacterium casei LMG S-19264T (=DSM 44701T), isolated from a smear-ripened cheese.</title>
        <authorList>
            <consortium name="US DOE Joint Genome Institute (JGI-PGF)"/>
            <person name="Walter F."/>
            <person name="Albersmeier A."/>
            <person name="Kalinowski J."/>
            <person name="Ruckert C."/>
        </authorList>
    </citation>
    <scope>NUCLEOTIDE SEQUENCE</scope>
    <source>
        <strain evidence="14">JCM 3276</strain>
    </source>
</reference>
<keyword evidence="9" id="KW-0175">Coiled coil</keyword>